<feature type="region of interest" description="Disordered" evidence="1">
    <location>
        <begin position="1"/>
        <end position="27"/>
    </location>
</feature>
<evidence type="ECO:0000313" key="2">
    <source>
        <dbReference type="EMBL" id="GMR40845.1"/>
    </source>
</evidence>
<dbReference type="Proteomes" id="UP001328107">
    <property type="component" value="Unassembled WGS sequence"/>
</dbReference>
<accession>A0AAN4ZPL8</accession>
<evidence type="ECO:0000313" key="3">
    <source>
        <dbReference type="Proteomes" id="UP001328107"/>
    </source>
</evidence>
<evidence type="ECO:0000256" key="1">
    <source>
        <dbReference type="SAM" id="MobiDB-lite"/>
    </source>
</evidence>
<name>A0AAN4ZPL8_9BILA</name>
<comment type="caution">
    <text evidence="2">The sequence shown here is derived from an EMBL/GenBank/DDBJ whole genome shotgun (WGS) entry which is preliminary data.</text>
</comment>
<sequence length="130" mass="14904">SAESAGGPASGRHAGCLQRHPDHRRDHRLRDDLRCQLRRRARRPDGGYCILPGFRRAYRTYLLFDGSRDVPARQDRLGVRRPLRRRPRPNRGATSYRTRDYRTPAGCAARALPDETPSQREAGLIDRSCK</sequence>
<reference evidence="3" key="1">
    <citation type="submission" date="2022-10" db="EMBL/GenBank/DDBJ databases">
        <title>Genome assembly of Pristionchus species.</title>
        <authorList>
            <person name="Yoshida K."/>
            <person name="Sommer R.J."/>
        </authorList>
    </citation>
    <scope>NUCLEOTIDE SEQUENCE [LARGE SCALE GENOMIC DNA]</scope>
    <source>
        <strain evidence="3">RS5460</strain>
    </source>
</reference>
<feature type="non-terminal residue" evidence="2">
    <location>
        <position position="1"/>
    </location>
</feature>
<dbReference type="AlphaFoldDB" id="A0AAN4ZPL8"/>
<keyword evidence="3" id="KW-1185">Reference proteome</keyword>
<gene>
    <name evidence="2" type="ORF">PMAYCL1PPCAC_11040</name>
</gene>
<feature type="region of interest" description="Disordered" evidence="1">
    <location>
        <begin position="82"/>
        <end position="130"/>
    </location>
</feature>
<protein>
    <submittedName>
        <fullName evidence="2">Uncharacterized protein</fullName>
    </submittedName>
</protein>
<dbReference type="EMBL" id="BTRK01000003">
    <property type="protein sequence ID" value="GMR40845.1"/>
    <property type="molecule type" value="Genomic_DNA"/>
</dbReference>
<organism evidence="2 3">
    <name type="scientific">Pristionchus mayeri</name>
    <dbReference type="NCBI Taxonomy" id="1317129"/>
    <lineage>
        <taxon>Eukaryota</taxon>
        <taxon>Metazoa</taxon>
        <taxon>Ecdysozoa</taxon>
        <taxon>Nematoda</taxon>
        <taxon>Chromadorea</taxon>
        <taxon>Rhabditida</taxon>
        <taxon>Rhabditina</taxon>
        <taxon>Diplogasteromorpha</taxon>
        <taxon>Diplogasteroidea</taxon>
        <taxon>Neodiplogasteridae</taxon>
        <taxon>Pristionchus</taxon>
    </lineage>
</organism>
<proteinExistence type="predicted"/>